<dbReference type="Proteomes" id="UP000199110">
    <property type="component" value="Unassembled WGS sequence"/>
</dbReference>
<keyword evidence="2" id="KW-0472">Membrane</keyword>
<reference evidence="4 5" key="1">
    <citation type="submission" date="2016-10" db="EMBL/GenBank/DDBJ databases">
        <authorList>
            <person name="de Groot N.N."/>
        </authorList>
    </citation>
    <scope>NUCLEOTIDE SEQUENCE [LARGE SCALE GENOMIC DNA]</scope>
    <source>
        <strain evidence="4 5">DSM 19073</strain>
    </source>
</reference>
<dbReference type="STRING" id="390807.SAMN04488095_2296"/>
<evidence type="ECO:0000256" key="1">
    <source>
        <dbReference type="SAM" id="MobiDB-lite"/>
    </source>
</evidence>
<dbReference type="EMBL" id="FORA01000002">
    <property type="protein sequence ID" value="SFJ14553.1"/>
    <property type="molecule type" value="Genomic_DNA"/>
</dbReference>
<feature type="domain" description="Novel toxin 15" evidence="3">
    <location>
        <begin position="433"/>
        <end position="576"/>
    </location>
</feature>
<dbReference type="AlphaFoldDB" id="A0A1I3NZ33"/>
<keyword evidence="2" id="KW-1133">Transmembrane helix</keyword>
<evidence type="ECO:0000256" key="2">
    <source>
        <dbReference type="SAM" id="Phobius"/>
    </source>
</evidence>
<dbReference type="RefSeq" id="WP_092780304.1">
    <property type="nucleotide sequence ID" value="NZ_FORA01000002.1"/>
</dbReference>
<dbReference type="OrthoDB" id="7387101at2"/>
<evidence type="ECO:0000313" key="5">
    <source>
        <dbReference type="Proteomes" id="UP000199110"/>
    </source>
</evidence>
<keyword evidence="2" id="KW-0812">Transmembrane</keyword>
<gene>
    <name evidence="4" type="ORF">SAMN04488095_2296</name>
</gene>
<protein>
    <submittedName>
        <fullName evidence="4">Novel toxin 15</fullName>
    </submittedName>
</protein>
<name>A0A1I3NZ33_9RHOB</name>
<feature type="transmembrane region" description="Helical" evidence="2">
    <location>
        <begin position="312"/>
        <end position="337"/>
    </location>
</feature>
<dbReference type="Pfam" id="PF15604">
    <property type="entry name" value="Ntox15"/>
    <property type="match status" value="1"/>
</dbReference>
<sequence>MAALQPGEASLRSERSAFAETTPDSRICTVCRGPVIVRGYYRDHWNSPLTLMPLRVQDANGIVFDGDIHTQGRLNFAQQDGDLLTQELRDYLGRVEAEDAQRGGLLVETVVEESAEQQIADLEAQIIADLRGFAATMTTQIQPWIDEWEDSGWWGVVGTFFEGVKSGLTAWWEGEGDFWAAVGDWIMNLPDMLGDAWDSMSEGARALWDNNRAQIVGLLQSLAEGAVDAFERGIELLRDALANIPGLEEIGQLLIDLVDNSAEWAGAMIEVATRTQVMRVLGATTVGLLMLIPPTFWADIVGTASGFLIPEAIIAILFLVVAAFTGGTAGAALMVRLTTFAMSVARRLRAVGPAGRALVSMFTFLRGLVDKIVDLVRALFRGRRERAAGRTDAEIPIVRQARRMDVVEPRCFDAVGYAQDRAPNDPARQREIMSEYARQLRDQQAGLNDLTVGEYLDARQAYNTLGRSGISNGAAQEAAREALSGQISESIENSLIRGGMDPLAAEAEAIRRAGDVMSNLAALHDPDMIAGGLDRIRRVGDAGVNSSIGGGWGNHESPNSRIAQLDRAAREAAANPDIGRNGRMNTRLQPCTGRVRP</sequence>
<feature type="region of interest" description="Disordered" evidence="1">
    <location>
        <begin position="572"/>
        <end position="597"/>
    </location>
</feature>
<feature type="transmembrane region" description="Helical" evidence="2">
    <location>
        <begin position="280"/>
        <end position="300"/>
    </location>
</feature>
<dbReference type="InterPro" id="IPR028949">
    <property type="entry name" value="Ntox15"/>
</dbReference>
<keyword evidence="5" id="KW-1185">Reference proteome</keyword>
<evidence type="ECO:0000259" key="3">
    <source>
        <dbReference type="Pfam" id="PF15604"/>
    </source>
</evidence>
<accession>A0A1I3NZ33</accession>
<organism evidence="4 5">
    <name type="scientific">Jannaschia pohangensis</name>
    <dbReference type="NCBI Taxonomy" id="390807"/>
    <lineage>
        <taxon>Bacteria</taxon>
        <taxon>Pseudomonadati</taxon>
        <taxon>Pseudomonadota</taxon>
        <taxon>Alphaproteobacteria</taxon>
        <taxon>Rhodobacterales</taxon>
        <taxon>Roseobacteraceae</taxon>
        <taxon>Jannaschia</taxon>
    </lineage>
</organism>
<proteinExistence type="predicted"/>
<evidence type="ECO:0000313" key="4">
    <source>
        <dbReference type="EMBL" id="SFJ14553.1"/>
    </source>
</evidence>